<dbReference type="GO" id="GO:0005524">
    <property type="term" value="F:ATP binding"/>
    <property type="evidence" value="ECO:0007669"/>
    <property type="project" value="UniProtKB-KW"/>
</dbReference>
<comment type="pathway">
    <text evidence="1">Amino-acid biosynthesis; L-asparagine biosynthesis; L-asparagine from L-aspartate (L-Gln route): step 1/1.</text>
</comment>
<dbReference type="PANTHER" id="PTHR43284">
    <property type="entry name" value="ASPARAGINE SYNTHETASE (GLUTAMINE-HYDROLYZING)"/>
    <property type="match status" value="1"/>
</dbReference>
<dbReference type="InterPro" id="IPR029055">
    <property type="entry name" value="Ntn_hydrolases_N"/>
</dbReference>
<protein>
    <recommendedName>
        <fullName evidence="3">asparagine synthase (glutamine-hydrolyzing)</fullName>
        <ecNumber evidence="3">6.3.5.4</ecNumber>
    </recommendedName>
</protein>
<dbReference type="Pfam" id="PF00733">
    <property type="entry name" value="Asn_synthase"/>
    <property type="match status" value="1"/>
</dbReference>
<evidence type="ECO:0000256" key="2">
    <source>
        <dbReference type="ARBA" id="ARBA00005752"/>
    </source>
</evidence>
<comment type="similarity">
    <text evidence="2">Belongs to the asparagine synthetase family.</text>
</comment>
<comment type="catalytic activity">
    <reaction evidence="7">
        <text>L-aspartate + L-glutamine + ATP + H2O = L-asparagine + L-glutamate + AMP + diphosphate + H(+)</text>
        <dbReference type="Rhea" id="RHEA:12228"/>
        <dbReference type="ChEBI" id="CHEBI:15377"/>
        <dbReference type="ChEBI" id="CHEBI:15378"/>
        <dbReference type="ChEBI" id="CHEBI:29985"/>
        <dbReference type="ChEBI" id="CHEBI:29991"/>
        <dbReference type="ChEBI" id="CHEBI:30616"/>
        <dbReference type="ChEBI" id="CHEBI:33019"/>
        <dbReference type="ChEBI" id="CHEBI:58048"/>
        <dbReference type="ChEBI" id="CHEBI:58359"/>
        <dbReference type="ChEBI" id="CHEBI:456215"/>
        <dbReference type="EC" id="6.3.5.4"/>
    </reaction>
</comment>
<keyword evidence="5 9" id="KW-0067">ATP-binding</keyword>
<organism evidence="12 13">
    <name type="scientific">Vibrio cholerae</name>
    <dbReference type="NCBI Taxonomy" id="666"/>
    <lineage>
        <taxon>Bacteria</taxon>
        <taxon>Pseudomonadati</taxon>
        <taxon>Pseudomonadota</taxon>
        <taxon>Gammaproteobacteria</taxon>
        <taxon>Vibrionales</taxon>
        <taxon>Vibrionaceae</taxon>
        <taxon>Vibrio</taxon>
    </lineage>
</organism>
<evidence type="ECO:0000256" key="1">
    <source>
        <dbReference type="ARBA" id="ARBA00005187"/>
    </source>
</evidence>
<evidence type="ECO:0000256" key="5">
    <source>
        <dbReference type="ARBA" id="ARBA00022840"/>
    </source>
</evidence>
<evidence type="ECO:0000256" key="9">
    <source>
        <dbReference type="PIRSR" id="PIRSR001589-2"/>
    </source>
</evidence>
<dbReference type="PANTHER" id="PTHR43284:SF1">
    <property type="entry name" value="ASPARAGINE SYNTHETASE"/>
    <property type="match status" value="1"/>
</dbReference>
<feature type="active site" description="For GATase activity" evidence="8">
    <location>
        <position position="2"/>
    </location>
</feature>
<dbReference type="SUPFAM" id="SSF56235">
    <property type="entry name" value="N-terminal nucleophile aminohydrolases (Ntn hydrolases)"/>
    <property type="match status" value="1"/>
</dbReference>
<dbReference type="SUPFAM" id="SSF52402">
    <property type="entry name" value="Adenine nucleotide alpha hydrolases-like"/>
    <property type="match status" value="1"/>
</dbReference>
<dbReference type="InterPro" id="IPR051786">
    <property type="entry name" value="ASN_synthetase/amidase"/>
</dbReference>
<evidence type="ECO:0000313" key="12">
    <source>
        <dbReference type="EMBL" id="TXY93574.1"/>
    </source>
</evidence>
<dbReference type="InterPro" id="IPR017932">
    <property type="entry name" value="GATase_2_dom"/>
</dbReference>
<comment type="caution">
    <text evidence="12">The sequence shown here is derived from an EMBL/GenBank/DDBJ whole genome shotgun (WGS) entry which is preliminary data.</text>
</comment>
<dbReference type="CDD" id="cd00712">
    <property type="entry name" value="AsnB"/>
    <property type="match status" value="1"/>
</dbReference>
<dbReference type="InterPro" id="IPR006426">
    <property type="entry name" value="Asn_synth_AEB"/>
</dbReference>
<dbReference type="PROSITE" id="PS51278">
    <property type="entry name" value="GATASE_TYPE_2"/>
    <property type="match status" value="1"/>
</dbReference>
<dbReference type="EMBL" id="VSGZ01000016">
    <property type="protein sequence ID" value="TXY93574.1"/>
    <property type="molecule type" value="Genomic_DNA"/>
</dbReference>
<dbReference type="NCBIfam" id="TIGR01536">
    <property type="entry name" value="asn_synth_AEB"/>
    <property type="match status" value="1"/>
</dbReference>
<keyword evidence="12" id="KW-0436">Ligase</keyword>
<evidence type="ECO:0000256" key="8">
    <source>
        <dbReference type="PIRSR" id="PIRSR001589-1"/>
    </source>
</evidence>
<dbReference type="PIRSF" id="PIRSF001589">
    <property type="entry name" value="Asn_synthetase_glu-h"/>
    <property type="match status" value="1"/>
</dbReference>
<evidence type="ECO:0000256" key="10">
    <source>
        <dbReference type="PIRSR" id="PIRSR001589-3"/>
    </source>
</evidence>
<evidence type="ECO:0000256" key="3">
    <source>
        <dbReference type="ARBA" id="ARBA00012737"/>
    </source>
</evidence>
<reference evidence="12 13" key="1">
    <citation type="submission" date="2019-06" db="EMBL/GenBank/DDBJ databases">
        <title>Vibrio cholerae phylogeny based on whole-genome sequencing reveals genetic diversity and population strucutre.</title>
        <authorList>
            <person name="Zhiqiu Y."/>
            <person name="Bin L."/>
            <person name="Lingyan J."/>
        </authorList>
    </citation>
    <scope>NUCLEOTIDE SEQUENCE [LARGE SCALE GENOMIC DNA]</scope>
    <source>
        <strain evidence="12 13">N2768</strain>
    </source>
</reference>
<feature type="site" description="Important for beta-aspartyl-AMP intermediate formation" evidence="10">
    <location>
        <position position="364"/>
    </location>
</feature>
<proteinExistence type="inferred from homology"/>
<feature type="binding site" evidence="9">
    <location>
        <position position="289"/>
    </location>
    <ligand>
        <name>ATP</name>
        <dbReference type="ChEBI" id="CHEBI:30616"/>
    </ligand>
</feature>
<keyword evidence="8" id="KW-0061">Asparagine biosynthesis</keyword>
<dbReference type="GO" id="GO:0006529">
    <property type="term" value="P:asparagine biosynthetic process"/>
    <property type="evidence" value="ECO:0007669"/>
    <property type="project" value="UniProtKB-KW"/>
</dbReference>
<dbReference type="CDD" id="cd01991">
    <property type="entry name" value="Asn_synthase_B_C"/>
    <property type="match status" value="1"/>
</dbReference>
<dbReference type="EC" id="6.3.5.4" evidence="3"/>
<evidence type="ECO:0000256" key="4">
    <source>
        <dbReference type="ARBA" id="ARBA00022741"/>
    </source>
</evidence>
<feature type="binding site" evidence="9">
    <location>
        <position position="102"/>
    </location>
    <ligand>
        <name>L-glutamine</name>
        <dbReference type="ChEBI" id="CHEBI:58359"/>
    </ligand>
</feature>
<evidence type="ECO:0000256" key="7">
    <source>
        <dbReference type="ARBA" id="ARBA00048741"/>
    </source>
</evidence>
<dbReference type="InterPro" id="IPR001962">
    <property type="entry name" value="Asn_synthase"/>
</dbReference>
<evidence type="ECO:0000256" key="6">
    <source>
        <dbReference type="ARBA" id="ARBA00022962"/>
    </source>
</evidence>
<keyword evidence="8" id="KW-0028">Amino-acid biosynthesis</keyword>
<gene>
    <name evidence="12" type="primary">asnB</name>
    <name evidence="12" type="ORF">FXE67_03450</name>
</gene>
<feature type="domain" description="Glutamine amidotransferase type-2" evidence="11">
    <location>
        <begin position="2"/>
        <end position="197"/>
    </location>
</feature>
<dbReference type="Gene3D" id="3.40.50.620">
    <property type="entry name" value="HUPs"/>
    <property type="match status" value="1"/>
</dbReference>
<dbReference type="InterPro" id="IPR033738">
    <property type="entry name" value="AsnB_N"/>
</dbReference>
<sequence>MCGFIYAYDKKGDKDLTETMHQALYVMSDRGPDFQQFQSIGFSWFGHTRLSIIDTSEAANQPFSSSCGRYKLVFNGEIYNFRKVKSILNDKFNIQWQTDHSDTEVLLNSLIYLGVEKTLSVCEGMFAFVLHDKVNELITVARDPFGEKPLYSYNGDDFLILASSIEAIKCFSVTLSDNNKAKIEFFKFGAVMAPNTIYNEIQKIPASTYFTKKLTVDEKPQYHEYWNIATLKEIDRPSLNNIKDTILGKLESDVGVAFYLSGGIDSSIIAKTLSELPYEFKSKIKAHSIGFNFEDGGEVFQAQETCKELDIEHRYQILDDQKIYDYLEKYLNKLSEPLADPTAIPGMAIAESSVKDNKVVITGEGADELFWGYPHWNKYFKIESICQYVPSFFFPIGRSIAKLKLKPNSHFFEIIDRKEDKLPSFFSGCEIFTASEIDILLGMNAGDAKIHFHQLMSDKYADFNKLCLPETEWFTYIETKLRLPELILNRVDKVTMMYSQEARAPFLNRVLFSKSSNISFGEKFSNKINKPFLRKLVEGFLDSKILNRKKKGFSTPYQYVFEGEHASLYINRILDQSSYCGLNAEFIESLINDKAYYKLWAILIYISWKSNDQGNRMKVVDI</sequence>
<accession>A0A8B5ZLB9</accession>
<name>A0A8B5ZLB9_VIBCL</name>
<evidence type="ECO:0000313" key="13">
    <source>
        <dbReference type="Proteomes" id="UP000323583"/>
    </source>
</evidence>
<dbReference type="RefSeq" id="WP_148520570.1">
    <property type="nucleotide sequence ID" value="NZ_VSGZ01000016.1"/>
</dbReference>
<dbReference type="GO" id="GO:0004066">
    <property type="term" value="F:asparagine synthase (glutamine-hydrolyzing) activity"/>
    <property type="evidence" value="ECO:0007669"/>
    <property type="project" value="UniProtKB-EC"/>
</dbReference>
<evidence type="ECO:0000259" key="11">
    <source>
        <dbReference type="PROSITE" id="PS51278"/>
    </source>
</evidence>
<dbReference type="Pfam" id="PF13522">
    <property type="entry name" value="GATase_6"/>
    <property type="match status" value="1"/>
</dbReference>
<keyword evidence="4 9" id="KW-0547">Nucleotide-binding</keyword>
<dbReference type="AlphaFoldDB" id="A0A8B5ZLB9"/>
<dbReference type="InterPro" id="IPR014729">
    <property type="entry name" value="Rossmann-like_a/b/a_fold"/>
</dbReference>
<keyword evidence="6 8" id="KW-0315">Glutamine amidotransferase</keyword>
<dbReference type="Gene3D" id="3.60.20.10">
    <property type="entry name" value="Glutamine Phosphoribosylpyrophosphate, subunit 1, domain 1"/>
    <property type="match status" value="1"/>
</dbReference>
<dbReference type="Proteomes" id="UP000323583">
    <property type="component" value="Unassembled WGS sequence"/>
</dbReference>